<evidence type="ECO:0000256" key="3">
    <source>
        <dbReference type="ARBA" id="ARBA00023274"/>
    </source>
</evidence>
<dbReference type="Proteomes" id="UP000034601">
    <property type="component" value="Unassembled WGS sequence"/>
</dbReference>
<dbReference type="GO" id="GO:0006412">
    <property type="term" value="P:translation"/>
    <property type="evidence" value="ECO:0007669"/>
    <property type="project" value="InterPro"/>
</dbReference>
<dbReference type="GO" id="GO:0003735">
    <property type="term" value="F:structural constituent of ribosome"/>
    <property type="evidence" value="ECO:0007669"/>
    <property type="project" value="InterPro"/>
</dbReference>
<evidence type="ECO:0000256" key="2">
    <source>
        <dbReference type="ARBA" id="ARBA00022980"/>
    </source>
</evidence>
<protein>
    <recommendedName>
        <fullName evidence="4">Small ribosomal subunit protein bS21</fullName>
    </recommendedName>
</protein>
<evidence type="ECO:0000256" key="4">
    <source>
        <dbReference type="ARBA" id="ARBA00035135"/>
    </source>
</evidence>
<proteinExistence type="inferred from homology"/>
<dbReference type="EMBL" id="LCAB01000007">
    <property type="protein sequence ID" value="KKR83243.1"/>
    <property type="molecule type" value="Genomic_DNA"/>
</dbReference>
<evidence type="ECO:0000313" key="6">
    <source>
        <dbReference type="Proteomes" id="UP000034601"/>
    </source>
</evidence>
<dbReference type="NCBIfam" id="TIGR00030">
    <property type="entry name" value="S21p"/>
    <property type="match status" value="1"/>
</dbReference>
<accession>A0A0G0U2D4</accession>
<keyword evidence="2" id="KW-0689">Ribosomal protein</keyword>
<gene>
    <name evidence="5" type="ORF">UU29_C0007G0113</name>
</gene>
<evidence type="ECO:0000313" key="5">
    <source>
        <dbReference type="EMBL" id="KKR83243.1"/>
    </source>
</evidence>
<keyword evidence="3" id="KW-0687">Ribonucleoprotein</keyword>
<comment type="similarity">
    <text evidence="1">Belongs to the bacterial ribosomal protein bS21 family.</text>
</comment>
<reference evidence="5 6" key="1">
    <citation type="journal article" date="2015" name="Nature">
        <title>rRNA introns, odd ribosomes, and small enigmatic genomes across a large radiation of phyla.</title>
        <authorList>
            <person name="Brown C.T."/>
            <person name="Hug L.A."/>
            <person name="Thomas B.C."/>
            <person name="Sharon I."/>
            <person name="Castelle C.J."/>
            <person name="Singh A."/>
            <person name="Wilkins M.J."/>
            <person name="Williams K.H."/>
            <person name="Banfield J.F."/>
        </authorList>
    </citation>
    <scope>NUCLEOTIDE SEQUENCE [LARGE SCALE GENOMIC DNA]</scope>
</reference>
<dbReference type="GO" id="GO:1990904">
    <property type="term" value="C:ribonucleoprotein complex"/>
    <property type="evidence" value="ECO:0007669"/>
    <property type="project" value="UniProtKB-KW"/>
</dbReference>
<comment type="caution">
    <text evidence="5">The sequence shown here is derived from an EMBL/GenBank/DDBJ whole genome shotgun (WGS) entry which is preliminary data.</text>
</comment>
<dbReference type="InterPro" id="IPR038380">
    <property type="entry name" value="Ribosomal_bS21_sf"/>
</dbReference>
<evidence type="ECO:0000256" key="1">
    <source>
        <dbReference type="ARBA" id="ARBA00006640"/>
    </source>
</evidence>
<dbReference type="AlphaFoldDB" id="A0A0G0U2D4"/>
<sequence>MSIVIKRGANDSNDAVIRKFQRKVVMENVVQEYRDREYHKTEADKRQERRAARLRKIMKVSRYNS</sequence>
<dbReference type="InterPro" id="IPR001911">
    <property type="entry name" value="Ribosomal_bS21"/>
</dbReference>
<dbReference type="Gene3D" id="1.20.5.1150">
    <property type="entry name" value="Ribosomal protein S8"/>
    <property type="match status" value="1"/>
</dbReference>
<dbReference type="Pfam" id="PF01165">
    <property type="entry name" value="Ribosomal_S21"/>
    <property type="match status" value="1"/>
</dbReference>
<dbReference type="GO" id="GO:0005840">
    <property type="term" value="C:ribosome"/>
    <property type="evidence" value="ECO:0007669"/>
    <property type="project" value="UniProtKB-KW"/>
</dbReference>
<organism evidence="5 6">
    <name type="scientific">Candidatus Daviesbacteria bacterium GW2011_GWA2_40_9</name>
    <dbReference type="NCBI Taxonomy" id="1618424"/>
    <lineage>
        <taxon>Bacteria</taxon>
        <taxon>Candidatus Daviesiibacteriota</taxon>
    </lineage>
</organism>
<name>A0A0G0U2D4_9BACT</name>